<dbReference type="Proteomes" id="UP001151760">
    <property type="component" value="Unassembled WGS sequence"/>
</dbReference>
<dbReference type="EMBL" id="BQNB010020355">
    <property type="protein sequence ID" value="GJT95090.1"/>
    <property type="molecule type" value="Genomic_DNA"/>
</dbReference>
<proteinExistence type="predicted"/>
<name>A0ABQ5I4R9_9ASTR</name>
<evidence type="ECO:0000313" key="1">
    <source>
        <dbReference type="EMBL" id="GJT95090.1"/>
    </source>
</evidence>
<accession>A0ABQ5I4R9</accession>
<keyword evidence="2" id="KW-1185">Reference proteome</keyword>
<evidence type="ECO:0000313" key="2">
    <source>
        <dbReference type="Proteomes" id="UP001151760"/>
    </source>
</evidence>
<protein>
    <submittedName>
        <fullName evidence="1">Uncharacterized protein</fullName>
    </submittedName>
</protein>
<gene>
    <name evidence="1" type="ORF">Tco_1090608</name>
</gene>
<sequence>MRMRTCHPDIKGYAPSILRDMSPMMMSSTVFKGGSRGFGLGSLSNEFSLVCSTLLCSGYGWMAREGRQDQPDRNMLQHLHTAEYCTLDLNSVSELENSFHDYTS</sequence>
<reference evidence="1" key="2">
    <citation type="submission" date="2022-01" db="EMBL/GenBank/DDBJ databases">
        <authorList>
            <person name="Yamashiro T."/>
            <person name="Shiraishi A."/>
            <person name="Satake H."/>
            <person name="Nakayama K."/>
        </authorList>
    </citation>
    <scope>NUCLEOTIDE SEQUENCE</scope>
</reference>
<reference evidence="1" key="1">
    <citation type="journal article" date="2022" name="Int. J. Mol. Sci.">
        <title>Draft Genome of Tanacetum Coccineum: Genomic Comparison of Closely Related Tanacetum-Family Plants.</title>
        <authorList>
            <person name="Yamashiro T."/>
            <person name="Shiraishi A."/>
            <person name="Nakayama K."/>
            <person name="Satake H."/>
        </authorList>
    </citation>
    <scope>NUCLEOTIDE SEQUENCE</scope>
</reference>
<organism evidence="1 2">
    <name type="scientific">Tanacetum coccineum</name>
    <dbReference type="NCBI Taxonomy" id="301880"/>
    <lineage>
        <taxon>Eukaryota</taxon>
        <taxon>Viridiplantae</taxon>
        <taxon>Streptophyta</taxon>
        <taxon>Embryophyta</taxon>
        <taxon>Tracheophyta</taxon>
        <taxon>Spermatophyta</taxon>
        <taxon>Magnoliopsida</taxon>
        <taxon>eudicotyledons</taxon>
        <taxon>Gunneridae</taxon>
        <taxon>Pentapetalae</taxon>
        <taxon>asterids</taxon>
        <taxon>campanulids</taxon>
        <taxon>Asterales</taxon>
        <taxon>Asteraceae</taxon>
        <taxon>Asteroideae</taxon>
        <taxon>Anthemideae</taxon>
        <taxon>Anthemidinae</taxon>
        <taxon>Tanacetum</taxon>
    </lineage>
</organism>
<comment type="caution">
    <text evidence="1">The sequence shown here is derived from an EMBL/GenBank/DDBJ whole genome shotgun (WGS) entry which is preliminary data.</text>
</comment>